<keyword evidence="5 8" id="KW-0812">Transmembrane</keyword>
<dbReference type="Proteomes" id="UP000005095">
    <property type="component" value="Chromosome"/>
</dbReference>
<dbReference type="PANTHER" id="PTHR43302:SF5">
    <property type="entry name" value="TRANSPORTER ARSB-RELATED"/>
    <property type="match status" value="1"/>
</dbReference>
<dbReference type="GO" id="GO:0005886">
    <property type="term" value="C:plasma membrane"/>
    <property type="evidence" value="ECO:0007669"/>
    <property type="project" value="UniProtKB-SubCell"/>
</dbReference>
<keyword evidence="4" id="KW-1003">Cell membrane</keyword>
<keyword evidence="7 8" id="KW-0472">Membrane</keyword>
<feature type="transmembrane region" description="Helical" evidence="8">
    <location>
        <begin position="349"/>
        <end position="373"/>
    </location>
</feature>
<evidence type="ECO:0000256" key="2">
    <source>
        <dbReference type="ARBA" id="ARBA00009843"/>
    </source>
</evidence>
<evidence type="ECO:0000259" key="9">
    <source>
        <dbReference type="Pfam" id="PF03600"/>
    </source>
</evidence>
<gene>
    <name evidence="10" type="ORF">Metli_1860</name>
</gene>
<feature type="domain" description="Citrate transporter-like" evidence="9">
    <location>
        <begin position="12"/>
        <end position="347"/>
    </location>
</feature>
<proteinExistence type="inferred from homology"/>
<dbReference type="AlphaFoldDB" id="J0SAU3"/>
<dbReference type="EMBL" id="CM001555">
    <property type="protein sequence ID" value="EJG07804.1"/>
    <property type="molecule type" value="Genomic_DNA"/>
</dbReference>
<dbReference type="GO" id="GO:0015105">
    <property type="term" value="F:arsenite transmembrane transporter activity"/>
    <property type="evidence" value="ECO:0007669"/>
    <property type="project" value="InterPro"/>
</dbReference>
<keyword evidence="6 8" id="KW-1133">Transmembrane helix</keyword>
<evidence type="ECO:0000256" key="8">
    <source>
        <dbReference type="SAM" id="Phobius"/>
    </source>
</evidence>
<dbReference type="PANTHER" id="PTHR43302">
    <property type="entry name" value="TRANSPORTER ARSB-RELATED"/>
    <property type="match status" value="1"/>
</dbReference>
<feature type="transmembrane region" description="Helical" evidence="8">
    <location>
        <begin position="311"/>
        <end position="337"/>
    </location>
</feature>
<organism evidence="10 11">
    <name type="scientific">Methanofollis liminatans DSM 4140</name>
    <dbReference type="NCBI Taxonomy" id="28892"/>
    <lineage>
        <taxon>Archaea</taxon>
        <taxon>Methanobacteriati</taxon>
        <taxon>Methanobacteriota</taxon>
        <taxon>Stenosarchaea group</taxon>
        <taxon>Methanomicrobia</taxon>
        <taxon>Methanomicrobiales</taxon>
        <taxon>Methanomicrobiaceae</taxon>
        <taxon>Methanofollis</taxon>
    </lineage>
</organism>
<feature type="transmembrane region" description="Helical" evidence="8">
    <location>
        <begin position="26"/>
        <end position="44"/>
    </location>
</feature>
<evidence type="ECO:0000256" key="5">
    <source>
        <dbReference type="ARBA" id="ARBA00022692"/>
    </source>
</evidence>
<evidence type="ECO:0000256" key="4">
    <source>
        <dbReference type="ARBA" id="ARBA00022475"/>
    </source>
</evidence>
<feature type="transmembrane region" description="Helical" evidence="8">
    <location>
        <begin position="220"/>
        <end position="240"/>
    </location>
</feature>
<sequence length="410" mass="42249">MSLLILLAVVLLIAFRQTAGLRIAIWQIMLLGAVGMLITGEVALVDALHSVDVGIMVFLFCMFVVGAALEESGLLVRMSGAVLGRFGTGPCFILALVFAAGIGSAILMNDTLAVIGTPLVLGYARMTGASPKVLLLALAFSVTTGSVTSPIGNPQNLLVATAGGFSDPVVTFFIALAPPTAIALLLVCVFLLLIDPALLHLRIDRTISEVSVADPGLSRLACLSLIVIAVLIAATVLLSLGGGTGIPLPAIAMVAAFPLLLFSSRRLDLLRQVDWPTLIFFAAMFVVMEGVRESGAVAGIFQDIGPAAIGIPAIIALGIVLSQFVSNVPFVALALPILVDAGVGEAEMLALAAGSTIAGNLTVIGAASNVIIVQGAERRGVNLGFFAFMKVGLPLTLMQATVYIAWLALL</sequence>
<feature type="transmembrane region" description="Helical" evidence="8">
    <location>
        <begin position="133"/>
        <end position="152"/>
    </location>
</feature>
<dbReference type="PATRIC" id="fig|28892.9.peg.2019"/>
<feature type="transmembrane region" description="Helical" evidence="8">
    <location>
        <begin position="51"/>
        <end position="69"/>
    </location>
</feature>
<dbReference type="Pfam" id="PF03600">
    <property type="entry name" value="CitMHS"/>
    <property type="match status" value="1"/>
</dbReference>
<feature type="transmembrane region" description="Helical" evidence="8">
    <location>
        <begin position="92"/>
        <end position="121"/>
    </location>
</feature>
<comment type="similarity">
    <text evidence="2">Belongs to the CitM (TC 2.A.11) transporter family.</text>
</comment>
<keyword evidence="11" id="KW-1185">Reference proteome</keyword>
<evidence type="ECO:0000313" key="11">
    <source>
        <dbReference type="Proteomes" id="UP000005095"/>
    </source>
</evidence>
<evidence type="ECO:0000256" key="7">
    <source>
        <dbReference type="ARBA" id="ARBA00023136"/>
    </source>
</evidence>
<accession>J0SAU3</accession>
<evidence type="ECO:0000256" key="1">
    <source>
        <dbReference type="ARBA" id="ARBA00004651"/>
    </source>
</evidence>
<feature type="transmembrane region" description="Helical" evidence="8">
    <location>
        <begin position="385"/>
        <end position="409"/>
    </location>
</feature>
<evidence type="ECO:0000313" key="10">
    <source>
        <dbReference type="EMBL" id="EJG07804.1"/>
    </source>
</evidence>
<dbReference type="STRING" id="28892.Metli_1860"/>
<comment type="subcellular location">
    <subcellularLocation>
        <location evidence="1">Cell membrane</location>
        <topology evidence="1">Multi-pass membrane protein</topology>
    </subcellularLocation>
</comment>
<dbReference type="HOGENOM" id="CLU_011920_3_0_2"/>
<dbReference type="PRINTS" id="PR00758">
    <property type="entry name" value="ARSENICPUMP"/>
</dbReference>
<feature type="transmembrane region" description="Helical" evidence="8">
    <location>
        <begin position="246"/>
        <end position="263"/>
    </location>
</feature>
<dbReference type="InterPro" id="IPR000802">
    <property type="entry name" value="Arsenical_pump_ArsB"/>
</dbReference>
<protein>
    <submittedName>
        <fullName evidence="10">Citrate transporter</fullName>
    </submittedName>
</protein>
<feature type="transmembrane region" description="Helical" evidence="8">
    <location>
        <begin position="172"/>
        <end position="199"/>
    </location>
</feature>
<keyword evidence="3" id="KW-0813">Transport</keyword>
<name>J0SAU3_9EURY</name>
<evidence type="ECO:0000256" key="3">
    <source>
        <dbReference type="ARBA" id="ARBA00022448"/>
    </source>
</evidence>
<dbReference type="RefSeq" id="WP_004039741.1">
    <property type="nucleotide sequence ID" value="NZ_CM001555.1"/>
</dbReference>
<evidence type="ECO:0000256" key="6">
    <source>
        <dbReference type="ARBA" id="ARBA00022989"/>
    </source>
</evidence>
<reference evidence="10 11" key="1">
    <citation type="submission" date="2011-08" db="EMBL/GenBank/DDBJ databases">
        <title>The complete genome of Methanofollis liminatans DSM 4140.</title>
        <authorList>
            <consortium name="US DOE Joint Genome Institute (JGI-PGF)"/>
            <person name="Lucas S."/>
            <person name="Han J."/>
            <person name="Lapidus A."/>
            <person name="Bruce D."/>
            <person name="Goodwin L."/>
            <person name="Pitluck S."/>
            <person name="Peters L."/>
            <person name="Kyrpides N."/>
            <person name="Mavromatis K."/>
            <person name="Ivanova N."/>
            <person name="Mikhailova N."/>
            <person name="Lu M."/>
            <person name="Detter J.C."/>
            <person name="Tapia R."/>
            <person name="Han C."/>
            <person name="Land M."/>
            <person name="Hauser L."/>
            <person name="Markowitz V."/>
            <person name="Cheng J.-F."/>
            <person name="Hugenholtz P."/>
            <person name="Woyke T."/>
            <person name="Wu D."/>
            <person name="Spring S."/>
            <person name="Schuler E."/>
            <person name="Brambilla E."/>
            <person name="Klenk H.-P."/>
            <person name="Eisen J.A."/>
        </authorList>
    </citation>
    <scope>NUCLEOTIDE SEQUENCE [LARGE SCALE GENOMIC DNA]</scope>
    <source>
        <strain evidence="10 11">DSM 4140</strain>
    </source>
</reference>
<dbReference type="InterPro" id="IPR004680">
    <property type="entry name" value="Cit_transptr-like_dom"/>
</dbReference>